<proteinExistence type="predicted"/>
<sequence>MVKRIAVGMLVFVSMLGLSVFAQSDVSGTWNAVVELDLGSGEPTFVFKQDGEMLMGTYEGTFGQADLTGKVTGDTIEFTFGAEGVGAASYTGKIMGDTMEGTCDYGDAGGGTWSAKKGG</sequence>
<dbReference type="EMBL" id="UINC01013391">
    <property type="protein sequence ID" value="SVA57890.1"/>
    <property type="molecule type" value="Genomic_DNA"/>
</dbReference>
<evidence type="ECO:0008006" key="2">
    <source>
        <dbReference type="Google" id="ProtNLM"/>
    </source>
</evidence>
<dbReference type="AlphaFoldDB" id="A0A381WZL4"/>
<name>A0A381WZL4_9ZZZZ</name>
<reference evidence="1" key="1">
    <citation type="submission" date="2018-05" db="EMBL/GenBank/DDBJ databases">
        <authorList>
            <person name="Lanie J.A."/>
            <person name="Ng W.-L."/>
            <person name="Kazmierczak K.M."/>
            <person name="Andrzejewski T.M."/>
            <person name="Davidsen T.M."/>
            <person name="Wayne K.J."/>
            <person name="Tettelin H."/>
            <person name="Glass J.I."/>
            <person name="Rusch D."/>
            <person name="Podicherti R."/>
            <person name="Tsui H.-C.T."/>
            <person name="Winkler M.E."/>
        </authorList>
    </citation>
    <scope>NUCLEOTIDE SEQUENCE</scope>
</reference>
<accession>A0A381WZL4</accession>
<evidence type="ECO:0000313" key="1">
    <source>
        <dbReference type="EMBL" id="SVA57890.1"/>
    </source>
</evidence>
<protein>
    <recommendedName>
        <fullName evidence="2">DUF2147 domain-containing protein</fullName>
    </recommendedName>
</protein>
<organism evidence="1">
    <name type="scientific">marine metagenome</name>
    <dbReference type="NCBI Taxonomy" id="408172"/>
    <lineage>
        <taxon>unclassified sequences</taxon>
        <taxon>metagenomes</taxon>
        <taxon>ecological metagenomes</taxon>
    </lineage>
</organism>
<gene>
    <name evidence="1" type="ORF">METZ01_LOCUS110744</name>
</gene>